<dbReference type="PANTHER" id="PTHR21248">
    <property type="entry name" value="CARDIOLIPIN SYNTHASE"/>
    <property type="match status" value="1"/>
</dbReference>
<dbReference type="Proteomes" id="UP000198796">
    <property type="component" value="Unassembled WGS sequence"/>
</dbReference>
<keyword evidence="9" id="KW-1185">Reference proteome</keyword>
<dbReference type="Gene3D" id="3.30.870.10">
    <property type="entry name" value="Endonuclease Chain A"/>
    <property type="match status" value="2"/>
</dbReference>
<evidence type="ECO:0000256" key="4">
    <source>
        <dbReference type="ARBA" id="ARBA00022525"/>
    </source>
</evidence>
<evidence type="ECO:0000256" key="5">
    <source>
        <dbReference type="ARBA" id="ARBA00029594"/>
    </source>
</evidence>
<feature type="domain" description="PLD phosphodiesterase" evidence="7">
    <location>
        <begin position="371"/>
        <end position="397"/>
    </location>
</feature>
<dbReference type="PROSITE" id="PS50035">
    <property type="entry name" value="PLD"/>
    <property type="match status" value="2"/>
</dbReference>
<dbReference type="SMART" id="SM00155">
    <property type="entry name" value="PLDc"/>
    <property type="match status" value="2"/>
</dbReference>
<dbReference type="SUPFAM" id="SSF56024">
    <property type="entry name" value="Phospholipase D/nuclease"/>
    <property type="match status" value="2"/>
</dbReference>
<sequence>MNWILSLIAQHGLVVLSVLLATVAGVFVLQQRRTPQSMAAWLLFIVVFPYLALPVFLMLGFRKQGTRFPPLRFTDLSHAAQSPHRTAETFRCLGAPPATDGNKLRLHDGPADALASLEAIIADAQDQIDVLLYILDDDASGKRFVAALTERAKAGVAVRINIDRLGSLSRPRRALRKFVAAGGELRFFSPFLHPPDNGHMNLRNHRKLVLVDNRFVWAGGRNIGNEYLREGPKAWYDLSFSLSGPAVQSFIDLFASDWDVTGAAFNDDRSRHGPAGGEAVLQLVPAGPDEPCDALHHGLVNAIHGAQRRVWITTPYFVPTEALTLALETAARRGLDVRLMVPGRSNKRVADLARGAYLRALDRAGGRVLRHEGMLHAKAGLIDDAGWIGTANFDVRSMLLNFEYSLFLYDPQSVASLEGWIESEAARCTEGVTRPGLARRILEGVFRLSAPML</sequence>
<dbReference type="EMBL" id="FOJU01000004">
    <property type="protein sequence ID" value="SFB07938.1"/>
    <property type="molecule type" value="Genomic_DNA"/>
</dbReference>
<dbReference type="GO" id="GO:0005576">
    <property type="term" value="C:extracellular region"/>
    <property type="evidence" value="ECO:0007669"/>
    <property type="project" value="UniProtKB-SubCell"/>
</dbReference>
<evidence type="ECO:0000256" key="3">
    <source>
        <dbReference type="ARBA" id="ARBA00018392"/>
    </source>
</evidence>
<comment type="function">
    <text evidence="1">Could be a virulence factor.</text>
</comment>
<dbReference type="InterPro" id="IPR025202">
    <property type="entry name" value="PLD-like_dom"/>
</dbReference>
<name>A0A1I0Y665_9RHOB</name>
<evidence type="ECO:0000313" key="9">
    <source>
        <dbReference type="Proteomes" id="UP000198796"/>
    </source>
</evidence>
<evidence type="ECO:0000313" key="8">
    <source>
        <dbReference type="EMBL" id="SFB07938.1"/>
    </source>
</evidence>
<accession>A0A1I0Y665</accession>
<reference evidence="8 9" key="1">
    <citation type="submission" date="2016-10" db="EMBL/GenBank/DDBJ databases">
        <authorList>
            <person name="de Groot N.N."/>
        </authorList>
    </citation>
    <scope>NUCLEOTIDE SEQUENCE [LARGE SCALE GENOMIC DNA]</scope>
    <source>
        <strain evidence="8 9">DSM 29316</strain>
    </source>
</reference>
<feature type="domain" description="PLD phosphodiesterase" evidence="7">
    <location>
        <begin position="200"/>
        <end position="227"/>
    </location>
</feature>
<protein>
    <recommendedName>
        <fullName evidence="3">Phospholipase D</fullName>
    </recommendedName>
    <alternativeName>
        <fullName evidence="5">Choline phosphatase</fullName>
    </alternativeName>
</protein>
<keyword evidence="6" id="KW-0472">Membrane</keyword>
<evidence type="ECO:0000256" key="6">
    <source>
        <dbReference type="SAM" id="Phobius"/>
    </source>
</evidence>
<feature type="transmembrane region" description="Helical" evidence="6">
    <location>
        <begin position="41"/>
        <end position="61"/>
    </location>
</feature>
<keyword evidence="6" id="KW-0812">Transmembrane</keyword>
<dbReference type="GO" id="GO:0032049">
    <property type="term" value="P:cardiolipin biosynthetic process"/>
    <property type="evidence" value="ECO:0007669"/>
    <property type="project" value="UniProtKB-ARBA"/>
</dbReference>
<organism evidence="8 9">
    <name type="scientific">Poseidonocella pacifica</name>
    <dbReference type="NCBI Taxonomy" id="871651"/>
    <lineage>
        <taxon>Bacteria</taxon>
        <taxon>Pseudomonadati</taxon>
        <taxon>Pseudomonadota</taxon>
        <taxon>Alphaproteobacteria</taxon>
        <taxon>Rhodobacterales</taxon>
        <taxon>Roseobacteraceae</taxon>
        <taxon>Poseidonocella</taxon>
    </lineage>
</organism>
<dbReference type="STRING" id="871651.SAMN05421688_2794"/>
<dbReference type="RefSeq" id="WP_092065931.1">
    <property type="nucleotide sequence ID" value="NZ_FOJU01000004.1"/>
</dbReference>
<gene>
    <name evidence="8" type="ORF">SAMN05421688_2794</name>
</gene>
<dbReference type="AlphaFoldDB" id="A0A1I0Y665"/>
<feature type="transmembrane region" description="Helical" evidence="6">
    <location>
        <begin position="12"/>
        <end position="29"/>
    </location>
</feature>
<dbReference type="InterPro" id="IPR001736">
    <property type="entry name" value="PLipase_D/transphosphatidylase"/>
</dbReference>
<keyword evidence="4" id="KW-0964">Secreted</keyword>
<comment type="subcellular location">
    <subcellularLocation>
        <location evidence="2">Secreted</location>
    </subcellularLocation>
</comment>
<dbReference type="OrthoDB" id="9762009at2"/>
<keyword evidence="6" id="KW-1133">Transmembrane helix</keyword>
<evidence type="ECO:0000259" key="7">
    <source>
        <dbReference type="PROSITE" id="PS50035"/>
    </source>
</evidence>
<dbReference type="PANTHER" id="PTHR21248:SF22">
    <property type="entry name" value="PHOSPHOLIPASE D"/>
    <property type="match status" value="1"/>
</dbReference>
<proteinExistence type="predicted"/>
<evidence type="ECO:0000256" key="1">
    <source>
        <dbReference type="ARBA" id="ARBA00003145"/>
    </source>
</evidence>
<dbReference type="GO" id="GO:0030572">
    <property type="term" value="F:phosphatidyltransferase activity"/>
    <property type="evidence" value="ECO:0007669"/>
    <property type="project" value="UniProtKB-ARBA"/>
</dbReference>
<evidence type="ECO:0000256" key="2">
    <source>
        <dbReference type="ARBA" id="ARBA00004613"/>
    </source>
</evidence>
<dbReference type="Pfam" id="PF13091">
    <property type="entry name" value="PLDc_2"/>
    <property type="match status" value="2"/>
</dbReference>